<feature type="domain" description="Fork-head" evidence="4">
    <location>
        <begin position="53"/>
        <end position="95"/>
    </location>
</feature>
<accession>A0A1I7XDC7</accession>
<keyword evidence="1 2" id="KW-0238">DNA-binding</keyword>
<evidence type="ECO:0000259" key="4">
    <source>
        <dbReference type="PROSITE" id="PS50039"/>
    </source>
</evidence>
<dbReference type="GO" id="GO:0009653">
    <property type="term" value="P:anatomical structure morphogenesis"/>
    <property type="evidence" value="ECO:0007669"/>
    <property type="project" value="TreeGrafter"/>
</dbReference>
<protein>
    <submittedName>
        <fullName evidence="6">Fork-head domain-containing protein</fullName>
    </submittedName>
</protein>
<feature type="compositionally biased region" description="Basic and acidic residues" evidence="3">
    <location>
        <begin position="43"/>
        <end position="52"/>
    </location>
</feature>
<dbReference type="SMART" id="SM00339">
    <property type="entry name" value="FH"/>
    <property type="match status" value="1"/>
</dbReference>
<evidence type="ECO:0000313" key="5">
    <source>
        <dbReference type="Proteomes" id="UP000095283"/>
    </source>
</evidence>
<evidence type="ECO:0000256" key="2">
    <source>
        <dbReference type="PROSITE-ProRule" id="PRU00089"/>
    </source>
</evidence>
<dbReference type="InterPro" id="IPR018122">
    <property type="entry name" value="TF_fork_head_CS_1"/>
</dbReference>
<evidence type="ECO:0000256" key="1">
    <source>
        <dbReference type="ARBA" id="ARBA00023125"/>
    </source>
</evidence>
<dbReference type="AlphaFoldDB" id="A0A1I7XDC7"/>
<feature type="compositionally biased region" description="Polar residues" evidence="3">
    <location>
        <begin position="1"/>
        <end position="12"/>
    </location>
</feature>
<dbReference type="InterPro" id="IPR050211">
    <property type="entry name" value="FOX_domain-containing"/>
</dbReference>
<proteinExistence type="predicted"/>
<dbReference type="WBParaSite" id="Hba_15643">
    <property type="protein sequence ID" value="Hba_15643"/>
    <property type="gene ID" value="Hba_15643"/>
</dbReference>
<dbReference type="Pfam" id="PF00250">
    <property type="entry name" value="Forkhead"/>
    <property type="match status" value="1"/>
</dbReference>
<dbReference type="GO" id="GO:0005634">
    <property type="term" value="C:nucleus"/>
    <property type="evidence" value="ECO:0007669"/>
    <property type="project" value="UniProtKB-SubCell"/>
</dbReference>
<reference evidence="6" key="1">
    <citation type="submission" date="2016-11" db="UniProtKB">
        <authorList>
            <consortium name="WormBaseParasite"/>
        </authorList>
    </citation>
    <scope>IDENTIFICATION</scope>
</reference>
<dbReference type="PROSITE" id="PS50039">
    <property type="entry name" value="FORK_HEAD_3"/>
    <property type="match status" value="1"/>
</dbReference>
<dbReference type="GO" id="GO:0000978">
    <property type="term" value="F:RNA polymerase II cis-regulatory region sequence-specific DNA binding"/>
    <property type="evidence" value="ECO:0007669"/>
    <property type="project" value="TreeGrafter"/>
</dbReference>
<dbReference type="PROSITE" id="PS00657">
    <property type="entry name" value="FORK_HEAD_1"/>
    <property type="match status" value="1"/>
</dbReference>
<dbReference type="InterPro" id="IPR036390">
    <property type="entry name" value="WH_DNA-bd_sf"/>
</dbReference>
<feature type="region of interest" description="Disordered" evidence="3">
    <location>
        <begin position="1"/>
        <end position="52"/>
    </location>
</feature>
<name>A0A1I7XDC7_HETBA</name>
<dbReference type="SUPFAM" id="SSF46785">
    <property type="entry name" value="Winged helix' DNA-binding domain"/>
    <property type="match status" value="1"/>
</dbReference>
<dbReference type="PANTHER" id="PTHR11829">
    <property type="entry name" value="FORKHEAD BOX PROTEIN"/>
    <property type="match status" value="1"/>
</dbReference>
<comment type="subcellular location">
    <subcellularLocation>
        <location evidence="2">Nucleus</location>
    </subcellularLocation>
</comment>
<sequence>MKIENGQSAQRSESAKTVARRSFASMAAPRLPSVQQPNGLHFPVREEGSEQEKPPYSYVALIAMAIEASPEKRLTLNQIYRVSPQQYYTFHLILT</sequence>
<dbReference type="PANTHER" id="PTHR11829:SF388">
    <property type="entry name" value="FORK HEAD DOMAIN-CONTAINING PROTEIN L1-RELATED"/>
    <property type="match status" value="1"/>
</dbReference>
<dbReference type="Gene3D" id="1.10.10.10">
    <property type="entry name" value="Winged helix-like DNA-binding domain superfamily/Winged helix DNA-binding domain"/>
    <property type="match status" value="1"/>
</dbReference>
<dbReference type="InterPro" id="IPR036388">
    <property type="entry name" value="WH-like_DNA-bd_sf"/>
</dbReference>
<keyword evidence="2" id="KW-0539">Nucleus</keyword>
<organism evidence="5 6">
    <name type="scientific">Heterorhabditis bacteriophora</name>
    <name type="common">Entomopathogenic nematode worm</name>
    <dbReference type="NCBI Taxonomy" id="37862"/>
    <lineage>
        <taxon>Eukaryota</taxon>
        <taxon>Metazoa</taxon>
        <taxon>Ecdysozoa</taxon>
        <taxon>Nematoda</taxon>
        <taxon>Chromadorea</taxon>
        <taxon>Rhabditida</taxon>
        <taxon>Rhabditina</taxon>
        <taxon>Rhabditomorpha</taxon>
        <taxon>Strongyloidea</taxon>
        <taxon>Heterorhabditidae</taxon>
        <taxon>Heterorhabditis</taxon>
    </lineage>
</organism>
<feature type="DNA-binding region" description="Fork-head" evidence="2">
    <location>
        <begin position="53"/>
        <end position="95"/>
    </location>
</feature>
<dbReference type="GO" id="GO:0030154">
    <property type="term" value="P:cell differentiation"/>
    <property type="evidence" value="ECO:0007669"/>
    <property type="project" value="TreeGrafter"/>
</dbReference>
<keyword evidence="5" id="KW-1185">Reference proteome</keyword>
<evidence type="ECO:0000256" key="3">
    <source>
        <dbReference type="SAM" id="MobiDB-lite"/>
    </source>
</evidence>
<dbReference type="PRINTS" id="PR00053">
    <property type="entry name" value="FORKHEAD"/>
</dbReference>
<dbReference type="Proteomes" id="UP000095283">
    <property type="component" value="Unplaced"/>
</dbReference>
<dbReference type="InterPro" id="IPR001766">
    <property type="entry name" value="Fork_head_dom"/>
</dbReference>
<evidence type="ECO:0000313" key="6">
    <source>
        <dbReference type="WBParaSite" id="Hba_15643"/>
    </source>
</evidence>
<dbReference type="GO" id="GO:0000981">
    <property type="term" value="F:DNA-binding transcription factor activity, RNA polymerase II-specific"/>
    <property type="evidence" value="ECO:0007669"/>
    <property type="project" value="TreeGrafter"/>
</dbReference>